<accession>A0A5K0Z8A5</accession>
<proteinExistence type="predicted"/>
<dbReference type="Gene3D" id="3.40.50.1110">
    <property type="entry name" value="SGNH hydrolase"/>
    <property type="match status" value="1"/>
</dbReference>
<organism evidence="1">
    <name type="scientific">Nymphaea colorata</name>
    <name type="common">pocket water lily</name>
    <dbReference type="NCBI Taxonomy" id="210225"/>
    <lineage>
        <taxon>Eukaryota</taxon>
        <taxon>Viridiplantae</taxon>
        <taxon>Streptophyta</taxon>
        <taxon>Embryophyta</taxon>
        <taxon>Tracheophyta</taxon>
        <taxon>Spermatophyta</taxon>
        <taxon>Magnoliopsida</taxon>
        <taxon>Nymphaeales</taxon>
        <taxon>Nymphaeaceae</taxon>
        <taxon>Nymphaea</taxon>
    </lineage>
</organism>
<sequence>MEQGRVVGMAATPYNFDPRVFCGNTKVINGSTVTASACSDPQNYVSWDGIHFSEAANEAIAYAILSGDYFSPSFPIGKLCDLQPMG</sequence>
<evidence type="ECO:0008006" key="2">
    <source>
        <dbReference type="Google" id="ProtNLM"/>
    </source>
</evidence>
<gene>
    <name evidence="1" type="ORF">NYM_LOCUS9669</name>
</gene>
<dbReference type="EMBL" id="LR721778">
    <property type="protein sequence ID" value="VVV85796.1"/>
    <property type="molecule type" value="Genomic_DNA"/>
</dbReference>
<name>A0A5K0Z8A5_9MAGN</name>
<dbReference type="InterPro" id="IPR036514">
    <property type="entry name" value="SGNH_hydro_sf"/>
</dbReference>
<reference evidence="1" key="1">
    <citation type="submission" date="2019-09" db="EMBL/GenBank/DDBJ databases">
        <authorList>
            <person name="Zhang L."/>
        </authorList>
    </citation>
    <scope>NUCLEOTIDE SEQUENCE</scope>
</reference>
<dbReference type="AlphaFoldDB" id="A0A5K0Z8A5"/>
<dbReference type="Gramene" id="NC13G0029310.1">
    <property type="protein sequence ID" value="NC13G0029310.1:cds"/>
    <property type="gene ID" value="NC13G0029310"/>
</dbReference>
<protein>
    <recommendedName>
        <fullName evidence="2">GDSL esterase/lipase</fullName>
    </recommendedName>
</protein>
<evidence type="ECO:0000313" key="1">
    <source>
        <dbReference type="EMBL" id="VVV85796.1"/>
    </source>
</evidence>